<accession>A0A345T2C3</accession>
<evidence type="ECO:0000256" key="1">
    <source>
        <dbReference type="SAM" id="MobiDB-lite"/>
    </source>
</evidence>
<dbReference type="Proteomes" id="UP000249340">
    <property type="component" value="Chromosome"/>
</dbReference>
<protein>
    <submittedName>
        <fullName evidence="2">Uncharacterized protein</fullName>
    </submittedName>
</protein>
<dbReference type="OrthoDB" id="4609290at2"/>
<feature type="region of interest" description="Disordered" evidence="1">
    <location>
        <begin position="89"/>
        <end position="135"/>
    </location>
</feature>
<dbReference type="AlphaFoldDB" id="A0A345T2C3"/>
<keyword evidence="3" id="KW-1185">Reference proteome</keyword>
<organism evidence="2 3">
    <name type="scientific">Peterkaempfera bronchialis</name>
    <dbReference type="NCBI Taxonomy" id="2126346"/>
    <lineage>
        <taxon>Bacteria</taxon>
        <taxon>Bacillati</taxon>
        <taxon>Actinomycetota</taxon>
        <taxon>Actinomycetes</taxon>
        <taxon>Kitasatosporales</taxon>
        <taxon>Streptomycetaceae</taxon>
        <taxon>Peterkaempfera</taxon>
    </lineage>
</organism>
<gene>
    <name evidence="2" type="ORF">C7M71_024745</name>
</gene>
<sequence>MPRMLDVSDEVRAEIGDDEADRLLAGGHAPDTYDCTSCRTPGDSLREQTSTVLFMGEETAVLAFAHARCIPSQVVPVTEEQLRGAMRSINGGQQGTQPQDRQQVQPHPQQHQQHQLHQRSVAASASVPGGAQGDGSQPAVLSITCGLVLVGDTPHAALVVEPTVPVGRPGSTSGQDEFLHLLLEHGFGTVKDVDRAPAPLAGWSVLMALGQLHAVLQPAPHGGTVAWWQAHQPLQVTDTWRAAASRQAQVYMYAAPVGTIGSQPREDLLRQALDRAAAQGVLAGAVLPLAGT</sequence>
<evidence type="ECO:0000313" key="3">
    <source>
        <dbReference type="Proteomes" id="UP000249340"/>
    </source>
</evidence>
<reference evidence="3" key="1">
    <citation type="submission" date="2018-07" db="EMBL/GenBank/DDBJ databases">
        <title>Streptacidiphilus bronchialis DSM 106435 chromosome.</title>
        <authorList>
            <person name="Batra D."/>
            <person name="Gulvik C.A."/>
        </authorList>
    </citation>
    <scope>NUCLEOTIDE SEQUENCE [LARGE SCALE GENOMIC DNA]</scope>
    <source>
        <strain evidence="3">DSM 106435</strain>
    </source>
</reference>
<name>A0A345T2C3_9ACTN</name>
<dbReference type="RefSeq" id="WP_111492881.1">
    <property type="nucleotide sequence ID" value="NZ_CP031264.1"/>
</dbReference>
<feature type="compositionally biased region" description="Low complexity" evidence="1">
    <location>
        <begin position="95"/>
        <end position="127"/>
    </location>
</feature>
<evidence type="ECO:0000313" key="2">
    <source>
        <dbReference type="EMBL" id="AXI80128.1"/>
    </source>
</evidence>
<proteinExistence type="predicted"/>
<dbReference type="KEGG" id="stri:C7M71_024745"/>
<dbReference type="EMBL" id="CP031264">
    <property type="protein sequence ID" value="AXI80128.1"/>
    <property type="molecule type" value="Genomic_DNA"/>
</dbReference>